<name>A0A250DGA3_9BURK</name>
<evidence type="ECO:0000256" key="1">
    <source>
        <dbReference type="SAM" id="Phobius"/>
    </source>
</evidence>
<evidence type="ECO:0000313" key="3">
    <source>
        <dbReference type="Proteomes" id="UP000217154"/>
    </source>
</evidence>
<sequence>MVGMPASGLVDTDTFNDPGAIDNHAMQPNESTRKLNFLDVLNAVGSLASITGISLLYLKGEGALSVSDMIGIGLIASCSLGLVALILWTFIRGYRRFMVAAPLMLRVAYFTLGVPAAILFGVVVALLANKAFISVDWSWFFHQR</sequence>
<feature type="transmembrane region" description="Helical" evidence="1">
    <location>
        <begin position="70"/>
        <end position="91"/>
    </location>
</feature>
<keyword evidence="1" id="KW-0472">Membrane</keyword>
<dbReference type="Proteomes" id="UP000217154">
    <property type="component" value="Chromosome"/>
</dbReference>
<accession>A0A250DGA3</accession>
<keyword evidence="1" id="KW-1133">Transmembrane helix</keyword>
<proteinExistence type="predicted"/>
<keyword evidence="1" id="KW-0812">Transmembrane</keyword>
<organism evidence="2 3">
    <name type="scientific">Variovorax boronicumulans</name>
    <dbReference type="NCBI Taxonomy" id="436515"/>
    <lineage>
        <taxon>Bacteria</taxon>
        <taxon>Pseudomonadati</taxon>
        <taxon>Pseudomonadota</taxon>
        <taxon>Betaproteobacteria</taxon>
        <taxon>Burkholderiales</taxon>
        <taxon>Comamonadaceae</taxon>
        <taxon>Variovorax</taxon>
    </lineage>
</organism>
<dbReference type="EMBL" id="CP023284">
    <property type="protein sequence ID" value="ATA53272.1"/>
    <property type="molecule type" value="Genomic_DNA"/>
</dbReference>
<protein>
    <submittedName>
        <fullName evidence="2">Uncharacterized protein</fullName>
    </submittedName>
</protein>
<feature type="transmembrane region" description="Helical" evidence="1">
    <location>
        <begin position="35"/>
        <end position="58"/>
    </location>
</feature>
<evidence type="ECO:0000313" key="2">
    <source>
        <dbReference type="EMBL" id="ATA53272.1"/>
    </source>
</evidence>
<feature type="transmembrane region" description="Helical" evidence="1">
    <location>
        <begin position="103"/>
        <end position="128"/>
    </location>
</feature>
<dbReference type="KEGG" id="vbo:CKY39_08655"/>
<gene>
    <name evidence="2" type="ORF">CKY39_08655</name>
</gene>
<reference evidence="2 3" key="1">
    <citation type="submission" date="2017-09" db="EMBL/GenBank/DDBJ databases">
        <title>The diverse metabolic capabilities of V. boronicumulans make it an excellent choice for continued studies on novel biodegradation.</title>
        <authorList>
            <person name="Sun S."/>
        </authorList>
    </citation>
    <scope>NUCLEOTIDE SEQUENCE [LARGE SCALE GENOMIC DNA]</scope>
    <source>
        <strain evidence="2 3">J1</strain>
    </source>
</reference>
<dbReference type="AlphaFoldDB" id="A0A250DGA3"/>